<proteinExistence type="predicted"/>
<dbReference type="RefSeq" id="WP_379686660.1">
    <property type="nucleotide sequence ID" value="NZ_JBHLYW010000009.1"/>
</dbReference>
<evidence type="ECO:0000313" key="2">
    <source>
        <dbReference type="Proteomes" id="UP001589734"/>
    </source>
</evidence>
<dbReference type="EMBL" id="JBHLYW010000009">
    <property type="protein sequence ID" value="MFC0077738.1"/>
    <property type="molecule type" value="Genomic_DNA"/>
</dbReference>
<gene>
    <name evidence="1" type="ORF">ACFFLS_11870</name>
</gene>
<organism evidence="1 2">
    <name type="scientific">Flavobacterium procerum</name>
    <dbReference type="NCBI Taxonomy" id="1455569"/>
    <lineage>
        <taxon>Bacteria</taxon>
        <taxon>Pseudomonadati</taxon>
        <taxon>Bacteroidota</taxon>
        <taxon>Flavobacteriia</taxon>
        <taxon>Flavobacteriales</taxon>
        <taxon>Flavobacteriaceae</taxon>
        <taxon>Flavobacterium</taxon>
    </lineage>
</organism>
<accession>A0ABV6BQL8</accession>
<protein>
    <submittedName>
        <fullName evidence="1">Uncharacterized protein</fullName>
    </submittedName>
</protein>
<comment type="caution">
    <text evidence="1">The sequence shown here is derived from an EMBL/GenBank/DDBJ whole genome shotgun (WGS) entry which is preliminary data.</text>
</comment>
<keyword evidence="2" id="KW-1185">Reference proteome</keyword>
<sequence length="164" mass="19914">MLKINSPLFKLIAILFRQMNLSIARYSTKEDFFAYFEDKREYYKYAILQLELLIFESKPYSSFFDMVWKCFFIRRVTKLNMIFMHKFLKEFDDFLENKNLDYIFIERMNIIASGEIYWGLLRTKLATKERKIIDQTEHFGQNLAFSNYGGIDETLTKLRIRLEI</sequence>
<dbReference type="Proteomes" id="UP001589734">
    <property type="component" value="Unassembled WGS sequence"/>
</dbReference>
<evidence type="ECO:0000313" key="1">
    <source>
        <dbReference type="EMBL" id="MFC0077738.1"/>
    </source>
</evidence>
<name>A0ABV6BQL8_9FLAO</name>
<reference evidence="1 2" key="1">
    <citation type="submission" date="2024-09" db="EMBL/GenBank/DDBJ databases">
        <authorList>
            <person name="Sun Q."/>
            <person name="Mori K."/>
        </authorList>
    </citation>
    <scope>NUCLEOTIDE SEQUENCE [LARGE SCALE GENOMIC DNA]</scope>
    <source>
        <strain evidence="1 2">CGMCC 1.12926</strain>
    </source>
</reference>